<reference evidence="6" key="1">
    <citation type="journal article" date="2019" name="Int. J. Syst. Evol. Microbiol.">
        <title>The Global Catalogue of Microorganisms (GCM) 10K type strain sequencing project: providing services to taxonomists for standard genome sequencing and annotation.</title>
        <authorList>
            <consortium name="The Broad Institute Genomics Platform"/>
            <consortium name="The Broad Institute Genome Sequencing Center for Infectious Disease"/>
            <person name="Wu L."/>
            <person name="Ma J."/>
        </authorList>
    </citation>
    <scope>NUCLEOTIDE SEQUENCE [LARGE SCALE GENOMIC DNA]</scope>
    <source>
        <strain evidence="6">CCM 9110</strain>
    </source>
</reference>
<evidence type="ECO:0000259" key="3">
    <source>
        <dbReference type="Pfam" id="PF13349"/>
    </source>
</evidence>
<comment type="caution">
    <text evidence="5">The sequence shown here is derived from an EMBL/GenBank/DDBJ whole genome shotgun (WGS) entry which is preliminary data.</text>
</comment>
<protein>
    <submittedName>
        <fullName evidence="5">Daptomycin-sensing surface protein LiaX</fullName>
    </submittedName>
</protein>
<dbReference type="InterPro" id="IPR025164">
    <property type="entry name" value="Toastrack_DUF4097"/>
</dbReference>
<keyword evidence="1" id="KW-0175">Coiled coil</keyword>
<feature type="domain" description="YvlB/LiaX N-terminal" evidence="4">
    <location>
        <begin position="2"/>
        <end position="30"/>
    </location>
</feature>
<evidence type="ECO:0000259" key="4">
    <source>
        <dbReference type="Pfam" id="PF22746"/>
    </source>
</evidence>
<evidence type="ECO:0000256" key="2">
    <source>
        <dbReference type="SAM" id="MobiDB-lite"/>
    </source>
</evidence>
<sequence>MNERERILDLVKQGIITSEEALVLLENLAKAQTTDNKTTAQPEAAQPQQQSSAEDEALTALNTQIAETAGSLDAATMQIKKTRAKVAANKEQIIVLDTMEDLDTLTADKYQERGALKRENEQLGEELVQLADQQEQLRNKLSDLNRQKRQLTKQRFTDHVLPDDWQDQTKSALNDIGKTVNDATNQLGSFMKKTFSDVLDNVDWKDVTVRVPGLATEKFSHTFTYPNSQASIIDVKVANGDVQLVQGDGDDITIQADVKLFGKMDGEPLQAFLDRSRIEVTDDHLIFQVPNKRVQADLIITLPTRSYDHVSLRLLNGNVKAAHLTGKDFYAKSTNGDLQFTDLDAVMLETEGVNGSVHVSGQIHDLLVDAVNGDIKVKGNAKVLNLKTVNGTVRATLVSDFTQLTASSVNGDLKLALPASVAAKGEIKTRFGSLKSRMSGVVLDDKVKNLTLDRPGTGSGELKLNVSSGNVQLKDTELTK</sequence>
<gene>
    <name evidence="5" type="primary">liaX</name>
    <name evidence="5" type="ORF">ACFQ41_04095</name>
</gene>
<feature type="domain" description="DUF4097" evidence="3">
    <location>
        <begin position="233"/>
        <end position="473"/>
    </location>
</feature>
<feature type="region of interest" description="Disordered" evidence="2">
    <location>
        <begin position="34"/>
        <end position="55"/>
    </location>
</feature>
<proteinExistence type="predicted"/>
<dbReference type="NCBIfam" id="NF038025">
    <property type="entry name" value="dapto_LiaX"/>
    <property type="match status" value="1"/>
</dbReference>
<accession>A0ABW4BHD0</accession>
<dbReference type="InterPro" id="IPR053959">
    <property type="entry name" value="YvlB/LiaX_N"/>
</dbReference>
<organism evidence="5 6">
    <name type="scientific">Lacticaseibacillus suilingensis</name>
    <dbReference type="NCBI Taxonomy" id="2799577"/>
    <lineage>
        <taxon>Bacteria</taxon>
        <taxon>Bacillati</taxon>
        <taxon>Bacillota</taxon>
        <taxon>Bacilli</taxon>
        <taxon>Lactobacillales</taxon>
        <taxon>Lactobacillaceae</taxon>
        <taxon>Lacticaseibacillus</taxon>
    </lineage>
</organism>
<dbReference type="Pfam" id="PF22746">
    <property type="entry name" value="SHOCT-like_DUF2089-C"/>
    <property type="match status" value="1"/>
</dbReference>
<name>A0ABW4BHD0_9LACO</name>
<keyword evidence="6" id="KW-1185">Reference proteome</keyword>
<dbReference type="Proteomes" id="UP001597199">
    <property type="component" value="Unassembled WGS sequence"/>
</dbReference>
<dbReference type="RefSeq" id="WP_204118843.1">
    <property type="nucleotide sequence ID" value="NZ_BOLV01000008.1"/>
</dbReference>
<evidence type="ECO:0000313" key="6">
    <source>
        <dbReference type="Proteomes" id="UP001597199"/>
    </source>
</evidence>
<dbReference type="InterPro" id="IPR058219">
    <property type="entry name" value="LiaX"/>
</dbReference>
<evidence type="ECO:0000256" key="1">
    <source>
        <dbReference type="SAM" id="Coils"/>
    </source>
</evidence>
<dbReference type="Pfam" id="PF13349">
    <property type="entry name" value="DUF4097"/>
    <property type="match status" value="1"/>
</dbReference>
<dbReference type="EMBL" id="JBHTOA010000018">
    <property type="protein sequence ID" value="MFD1398482.1"/>
    <property type="molecule type" value="Genomic_DNA"/>
</dbReference>
<feature type="compositionally biased region" description="Low complexity" evidence="2">
    <location>
        <begin position="40"/>
        <end position="52"/>
    </location>
</feature>
<feature type="coiled-coil region" evidence="1">
    <location>
        <begin position="72"/>
        <end position="154"/>
    </location>
</feature>
<evidence type="ECO:0000313" key="5">
    <source>
        <dbReference type="EMBL" id="MFD1398482.1"/>
    </source>
</evidence>